<proteinExistence type="predicted"/>
<dbReference type="Proteomes" id="UP000306340">
    <property type="component" value="Unassembled WGS sequence"/>
</dbReference>
<sequence>MTRSTPLRGAEELRAANGSFRGLWAAVFLFSVVTNLLMLAAPLYMLQVYDRVLPARSVPTLVALSLLLALMFLGMGLLDHARGRLTARIGAGFQRALELRVFRASLHRGLTAPADVNARAAQGDLESVQRALASPVVLALCDAPWTPFFTALIFLFHPLMGWLAFGGGLLLVALTLLNQATTREASRRAGAAGLGAEQISAGLKAEVETIRSLGMERAAFARWLRLRADATDMGLRASDRTGAFSTATKTLRMFLQSAMLGLGAWLVIQGQLGAGAMIASSILMGRALAPIETVIGQWGLAARAHEGWTRLSQLLAQTPAAEPRTALPRPEARIEV</sequence>
<gene>
    <name evidence="7" type="ORF">FAZ78_13080</name>
</gene>
<dbReference type="GO" id="GO:0005524">
    <property type="term" value="F:ATP binding"/>
    <property type="evidence" value="ECO:0007669"/>
    <property type="project" value="InterPro"/>
</dbReference>
<evidence type="ECO:0000256" key="3">
    <source>
        <dbReference type="ARBA" id="ARBA00022989"/>
    </source>
</evidence>
<name>A0A4U0Z134_9RHOB</name>
<feature type="transmembrane region" description="Helical" evidence="5">
    <location>
        <begin position="58"/>
        <end position="78"/>
    </location>
</feature>
<evidence type="ECO:0000259" key="6">
    <source>
        <dbReference type="PROSITE" id="PS50929"/>
    </source>
</evidence>
<evidence type="ECO:0000256" key="5">
    <source>
        <dbReference type="SAM" id="Phobius"/>
    </source>
</evidence>
<comment type="subcellular location">
    <subcellularLocation>
        <location evidence="1">Cell membrane</location>
        <topology evidence="1">Multi-pass membrane protein</topology>
    </subcellularLocation>
</comment>
<dbReference type="AlphaFoldDB" id="A0A4U0Z134"/>
<dbReference type="PANTHER" id="PTHR43394">
    <property type="entry name" value="ATP-DEPENDENT PERMEASE MDL1, MITOCHONDRIAL"/>
    <property type="match status" value="1"/>
</dbReference>
<feature type="non-terminal residue" evidence="7">
    <location>
        <position position="336"/>
    </location>
</feature>
<dbReference type="InterPro" id="IPR036640">
    <property type="entry name" value="ABC1_TM_sf"/>
</dbReference>
<reference evidence="7 8" key="1">
    <citation type="submission" date="2019-04" db="EMBL/GenBank/DDBJ databases">
        <title>Crypto-aerobic microbial life in anoxic (sulfidic) marine sediments.</title>
        <authorList>
            <person name="Bhattacharya S."/>
            <person name="Roy C."/>
            <person name="Mondal N."/>
            <person name="Sarkar J."/>
            <person name="Mandal S."/>
            <person name="Rameez M.J."/>
            <person name="Ghosh W."/>
        </authorList>
    </citation>
    <scope>NUCLEOTIDE SEQUENCE [LARGE SCALE GENOMIC DNA]</scope>
    <source>
        <strain evidence="7 8">SBBC</strain>
    </source>
</reference>
<evidence type="ECO:0000256" key="1">
    <source>
        <dbReference type="ARBA" id="ARBA00004651"/>
    </source>
</evidence>
<keyword evidence="4 5" id="KW-0472">Membrane</keyword>
<dbReference type="SUPFAM" id="SSF90123">
    <property type="entry name" value="ABC transporter transmembrane region"/>
    <property type="match status" value="1"/>
</dbReference>
<dbReference type="RefSeq" id="WP_248633313.1">
    <property type="nucleotide sequence ID" value="NZ_SWAU01000119.1"/>
</dbReference>
<protein>
    <submittedName>
        <fullName evidence="7">Type I secretion system permease/ATPase</fullName>
    </submittedName>
</protein>
<keyword evidence="2 5" id="KW-0812">Transmembrane</keyword>
<organism evidence="7 8">
    <name type="scientific">Cereibacter changlensis</name>
    <dbReference type="NCBI Taxonomy" id="402884"/>
    <lineage>
        <taxon>Bacteria</taxon>
        <taxon>Pseudomonadati</taxon>
        <taxon>Pseudomonadota</taxon>
        <taxon>Alphaproteobacteria</taxon>
        <taxon>Rhodobacterales</taxon>
        <taxon>Paracoccaceae</taxon>
        <taxon>Cereibacter</taxon>
    </lineage>
</organism>
<feature type="transmembrane region" description="Helical" evidence="5">
    <location>
        <begin position="162"/>
        <end position="178"/>
    </location>
</feature>
<dbReference type="InterPro" id="IPR039421">
    <property type="entry name" value="Type_1_exporter"/>
</dbReference>
<dbReference type="GO" id="GO:0005886">
    <property type="term" value="C:plasma membrane"/>
    <property type="evidence" value="ECO:0007669"/>
    <property type="project" value="UniProtKB-SubCell"/>
</dbReference>
<evidence type="ECO:0000313" key="8">
    <source>
        <dbReference type="Proteomes" id="UP000306340"/>
    </source>
</evidence>
<dbReference type="InterPro" id="IPR011527">
    <property type="entry name" value="ABC1_TM_dom"/>
</dbReference>
<evidence type="ECO:0000256" key="4">
    <source>
        <dbReference type="ARBA" id="ARBA00023136"/>
    </source>
</evidence>
<accession>A0A4U0Z134</accession>
<dbReference type="PANTHER" id="PTHR43394:SF1">
    <property type="entry name" value="ATP-BINDING CASSETTE SUB-FAMILY B MEMBER 10, MITOCHONDRIAL"/>
    <property type="match status" value="1"/>
</dbReference>
<feature type="transmembrane region" description="Helical" evidence="5">
    <location>
        <begin position="23"/>
        <end position="46"/>
    </location>
</feature>
<evidence type="ECO:0000313" key="7">
    <source>
        <dbReference type="EMBL" id="TKA96144.1"/>
    </source>
</evidence>
<dbReference type="EMBL" id="SWAU01000119">
    <property type="protein sequence ID" value="TKA96144.1"/>
    <property type="molecule type" value="Genomic_DNA"/>
</dbReference>
<dbReference type="Pfam" id="PF00664">
    <property type="entry name" value="ABC_membrane"/>
    <property type="match status" value="1"/>
</dbReference>
<evidence type="ECO:0000256" key="2">
    <source>
        <dbReference type="ARBA" id="ARBA00022692"/>
    </source>
</evidence>
<feature type="domain" description="ABC transmembrane type-1" evidence="6">
    <location>
        <begin position="25"/>
        <end position="303"/>
    </location>
</feature>
<dbReference type="GO" id="GO:0015421">
    <property type="term" value="F:ABC-type oligopeptide transporter activity"/>
    <property type="evidence" value="ECO:0007669"/>
    <property type="project" value="TreeGrafter"/>
</dbReference>
<comment type="caution">
    <text evidence="7">The sequence shown here is derived from an EMBL/GenBank/DDBJ whole genome shotgun (WGS) entry which is preliminary data.</text>
</comment>
<dbReference type="PROSITE" id="PS50929">
    <property type="entry name" value="ABC_TM1F"/>
    <property type="match status" value="1"/>
</dbReference>
<keyword evidence="3 5" id="KW-1133">Transmembrane helix</keyword>
<feature type="transmembrane region" description="Helical" evidence="5">
    <location>
        <begin position="136"/>
        <end position="156"/>
    </location>
</feature>
<dbReference type="Gene3D" id="1.20.1560.10">
    <property type="entry name" value="ABC transporter type 1, transmembrane domain"/>
    <property type="match status" value="1"/>
</dbReference>